<organism evidence="2 3">
    <name type="scientific">Slackia heliotrinireducens (strain ATCC 29202 / DSM 20476 / NCTC 11029 / RHS 1)</name>
    <name type="common">Peptococcus heliotrinreducens</name>
    <dbReference type="NCBI Taxonomy" id="471855"/>
    <lineage>
        <taxon>Bacteria</taxon>
        <taxon>Bacillati</taxon>
        <taxon>Actinomycetota</taxon>
        <taxon>Coriobacteriia</taxon>
        <taxon>Eggerthellales</taxon>
        <taxon>Eggerthellaceae</taxon>
        <taxon>Slackia</taxon>
    </lineage>
</organism>
<sequence length="124" mass="13848">MTDEEACAQLYRDLCDASMRKDAEGMAAVLADDYALVHMTGMRQPKRAYIASVVDGTLNYYSTEHDSIEVSIDPDGKHASIRGRSRVNAAVFGGGRHTWRLQQDLQAEKRDGVWLLTESYASTY</sequence>
<dbReference type="STRING" id="471855.Shel_18460"/>
<feature type="domain" description="DUF4440" evidence="1">
    <location>
        <begin position="9"/>
        <end position="115"/>
    </location>
</feature>
<dbReference type="eggNOG" id="ENOG5032RWW">
    <property type="taxonomic scope" value="Bacteria"/>
</dbReference>
<proteinExistence type="predicted"/>
<dbReference type="InterPro" id="IPR011944">
    <property type="entry name" value="Steroid_delta5-4_isomerase"/>
</dbReference>
<dbReference type="InterPro" id="IPR032710">
    <property type="entry name" value="NTF2-like_dom_sf"/>
</dbReference>
<dbReference type="NCBIfam" id="TIGR02246">
    <property type="entry name" value="SgcJ/EcaC family oxidoreductase"/>
    <property type="match status" value="1"/>
</dbReference>
<dbReference type="HOGENOM" id="CLU_142052_0_0_11"/>
<keyword evidence="3" id="KW-1185">Reference proteome</keyword>
<reference evidence="2 3" key="1">
    <citation type="journal article" date="2009" name="Stand. Genomic Sci.">
        <title>Complete genome sequence of Slackia heliotrinireducens type strain (RHS 1).</title>
        <authorList>
            <person name="Pukall R."/>
            <person name="Lapidus A."/>
            <person name="Nolan M."/>
            <person name="Copeland A."/>
            <person name="Glavina Del Rio T."/>
            <person name="Lucas S."/>
            <person name="Chen F."/>
            <person name="Tice H."/>
            <person name="Cheng J.F."/>
            <person name="Chertkov O."/>
            <person name="Bruce D."/>
            <person name="Goodwin L."/>
            <person name="Kuske C."/>
            <person name="Brettin T."/>
            <person name="Detter J.C."/>
            <person name="Han C."/>
            <person name="Pitluck S."/>
            <person name="Pati A."/>
            <person name="Mavrommatis K."/>
            <person name="Ivanova N."/>
            <person name="Ovchinnikova G."/>
            <person name="Chen A."/>
            <person name="Palaniappan K."/>
            <person name="Schneider S."/>
            <person name="Rohde M."/>
            <person name="Chain P."/>
            <person name="D'haeseleer P."/>
            <person name="Goker M."/>
            <person name="Bristow J."/>
            <person name="Eisen J.A."/>
            <person name="Markowitz V."/>
            <person name="Kyrpides N.C."/>
            <person name="Klenk H.P."/>
            <person name="Hugenholtz P."/>
        </authorList>
    </citation>
    <scope>NUCLEOTIDE SEQUENCE [LARGE SCALE GENOMIC DNA]</scope>
    <source>
        <strain evidence="3">ATCC 29202 / DSM 20476 / NCTC 11029 / RHS 1</strain>
    </source>
</reference>
<evidence type="ECO:0000313" key="2">
    <source>
        <dbReference type="EMBL" id="ACV22864.1"/>
    </source>
</evidence>
<evidence type="ECO:0000259" key="1">
    <source>
        <dbReference type="Pfam" id="PF14534"/>
    </source>
</evidence>
<accession>C7N7H9</accession>
<dbReference type="EMBL" id="CP001684">
    <property type="protein sequence ID" value="ACV22864.1"/>
    <property type="molecule type" value="Genomic_DNA"/>
</dbReference>
<gene>
    <name evidence="2" type="ordered locus">Shel_18460</name>
</gene>
<dbReference type="Proteomes" id="UP000002026">
    <property type="component" value="Chromosome"/>
</dbReference>
<name>C7N7H9_SLAHD</name>
<dbReference type="InterPro" id="IPR027843">
    <property type="entry name" value="DUF4440"/>
</dbReference>
<evidence type="ECO:0000313" key="3">
    <source>
        <dbReference type="Proteomes" id="UP000002026"/>
    </source>
</evidence>
<protein>
    <recommendedName>
        <fullName evidence="1">DUF4440 domain-containing protein</fullName>
    </recommendedName>
</protein>
<dbReference type="Pfam" id="PF14534">
    <property type="entry name" value="DUF4440"/>
    <property type="match status" value="1"/>
</dbReference>
<dbReference type="SUPFAM" id="SSF54427">
    <property type="entry name" value="NTF2-like"/>
    <property type="match status" value="1"/>
</dbReference>
<dbReference type="RefSeq" id="WP_012798966.1">
    <property type="nucleotide sequence ID" value="NC_013165.1"/>
</dbReference>
<dbReference type="AlphaFoldDB" id="C7N7H9"/>
<dbReference type="KEGG" id="shi:Shel_18460"/>
<dbReference type="Gene3D" id="3.10.450.50">
    <property type="match status" value="1"/>
</dbReference>